<accession>A0AA35V790</accession>
<evidence type="ECO:0000313" key="2">
    <source>
        <dbReference type="Proteomes" id="UP001158598"/>
    </source>
</evidence>
<proteinExistence type="predicted"/>
<protein>
    <submittedName>
        <fullName evidence="1">Uncharacterized protein</fullName>
    </submittedName>
</protein>
<organism evidence="1 2">
    <name type="scientific">Methylococcus capsulatus</name>
    <dbReference type="NCBI Taxonomy" id="414"/>
    <lineage>
        <taxon>Bacteria</taxon>
        <taxon>Pseudomonadati</taxon>
        <taxon>Pseudomonadota</taxon>
        <taxon>Gammaproteobacteria</taxon>
        <taxon>Methylococcales</taxon>
        <taxon>Methylococcaceae</taxon>
        <taxon>Methylococcus</taxon>
    </lineage>
</organism>
<dbReference type="Proteomes" id="UP001158598">
    <property type="component" value="Chromosome"/>
</dbReference>
<evidence type="ECO:0000313" key="1">
    <source>
        <dbReference type="EMBL" id="CAI8851123.1"/>
    </source>
</evidence>
<reference evidence="1" key="1">
    <citation type="submission" date="2023-03" db="EMBL/GenBank/DDBJ databases">
        <authorList>
            <person name="Pearce D."/>
        </authorList>
    </citation>
    <scope>NUCLEOTIDE SEQUENCE</scope>
    <source>
        <strain evidence="1">Mc</strain>
    </source>
</reference>
<sequence length="87" mass="9444">MVIASGCVTDQEFLAEHSGAALKFAEVQARIDLDCDRVSGTIVSERIAQRMRWVGREELAEYSIKVAGCGKNATYDIKCLSGSVCSK</sequence>
<name>A0AA35V790_METCP</name>
<dbReference type="AlphaFoldDB" id="A0AA35V790"/>
<dbReference type="EMBL" id="OX458332">
    <property type="protein sequence ID" value="CAI8851123.1"/>
    <property type="molecule type" value="Genomic_DNA"/>
</dbReference>
<gene>
    <name evidence="1" type="ORF">MCNOR_2500</name>
</gene>